<proteinExistence type="predicted"/>
<evidence type="ECO:0000313" key="3">
    <source>
        <dbReference type="Proteomes" id="UP000819052"/>
    </source>
</evidence>
<gene>
    <name evidence="2" type="ORF">F1609_32950</name>
</gene>
<keyword evidence="3" id="KW-1185">Reference proteome</keyword>
<evidence type="ECO:0000259" key="1">
    <source>
        <dbReference type="Pfam" id="PF21837"/>
    </source>
</evidence>
<feature type="domain" description="DUF6896" evidence="1">
    <location>
        <begin position="6"/>
        <end position="129"/>
    </location>
</feature>
<comment type="caution">
    <text evidence="2">The sequence shown here is derived from an EMBL/GenBank/DDBJ whole genome shotgun (WGS) entry which is preliminary data.</text>
</comment>
<dbReference type="RefSeq" id="WP_167082050.1">
    <property type="nucleotide sequence ID" value="NZ_VVIW01000045.1"/>
</dbReference>
<dbReference type="EMBL" id="VVIW01000045">
    <property type="protein sequence ID" value="NHZ44920.1"/>
    <property type="molecule type" value="Genomic_DNA"/>
</dbReference>
<protein>
    <recommendedName>
        <fullName evidence="1">DUF6896 domain-containing protein</fullName>
    </recommendedName>
</protein>
<sequence>MNKNLKNLISNYQASVRAAVEIMQRSGIPLPATSSDWINTDIPGRGELEGGIAYFKHGFGCHVNLPTGSIDFDFGERGETDGFDLWRLVKFAGPALATYGFATNEEVKKCFEAEVNSGSLVSSGYILYYVAGAQRSLADARCGTPIEPR</sequence>
<accession>A0ABX0MJ85</accession>
<reference evidence="2 3" key="1">
    <citation type="submission" date="2019-09" db="EMBL/GenBank/DDBJ databases">
        <title>Taxonomy of Antarctic Massilia spp.: description of Massilia rubra sp. nov., Massilia aquatica sp. nov., Massilia mucilaginosa sp. nov., Massilia frigida sp. nov. isolated from streams, lakes and regoliths.</title>
        <authorList>
            <person name="Holochova P."/>
            <person name="Sedlacek I."/>
            <person name="Kralova S."/>
            <person name="Maslanova I."/>
            <person name="Busse H.-J."/>
            <person name="Stankova E."/>
            <person name="Vrbovska V."/>
            <person name="Kovarovic V."/>
            <person name="Bartak M."/>
            <person name="Svec P."/>
            <person name="Pantucek R."/>
        </authorList>
    </citation>
    <scope>NUCLEOTIDE SEQUENCE [LARGE SCALE GENOMIC DNA]</scope>
    <source>
        <strain evidence="2 3">CCM 8693</strain>
    </source>
</reference>
<dbReference type="Pfam" id="PF21837">
    <property type="entry name" value="DUF6896"/>
    <property type="match status" value="1"/>
</dbReference>
<name>A0ABX0MJ85_9BURK</name>
<organism evidence="2 3">
    <name type="scientific">Massilia aquatica</name>
    <dbReference type="NCBI Taxonomy" id="2609000"/>
    <lineage>
        <taxon>Bacteria</taxon>
        <taxon>Pseudomonadati</taxon>
        <taxon>Pseudomonadota</taxon>
        <taxon>Betaproteobacteria</taxon>
        <taxon>Burkholderiales</taxon>
        <taxon>Oxalobacteraceae</taxon>
        <taxon>Telluria group</taxon>
        <taxon>Massilia</taxon>
    </lineage>
</organism>
<evidence type="ECO:0000313" key="2">
    <source>
        <dbReference type="EMBL" id="NHZ44920.1"/>
    </source>
</evidence>
<dbReference type="Proteomes" id="UP000819052">
    <property type="component" value="Unassembled WGS sequence"/>
</dbReference>
<dbReference type="InterPro" id="IPR054191">
    <property type="entry name" value="DUF6896"/>
</dbReference>